<proteinExistence type="predicted"/>
<protein>
    <submittedName>
        <fullName evidence="1">Uncharacterized protein</fullName>
    </submittedName>
</protein>
<evidence type="ECO:0000313" key="1">
    <source>
        <dbReference type="EMBL" id="MBE7941695.1"/>
    </source>
</evidence>
<organism evidence="1 2">
    <name type="scientific">Ramlibacter aquaticus</name>
    <dbReference type="NCBI Taxonomy" id="2780094"/>
    <lineage>
        <taxon>Bacteria</taxon>
        <taxon>Pseudomonadati</taxon>
        <taxon>Pseudomonadota</taxon>
        <taxon>Betaproteobacteria</taxon>
        <taxon>Burkholderiales</taxon>
        <taxon>Comamonadaceae</taxon>
        <taxon>Ramlibacter</taxon>
    </lineage>
</organism>
<sequence length="92" mass="9703">MSDVLRAKLNLTGVAPAGSARRSKRARRVLPAPTGLDPELGRQLVTISDALHQIARELRSARDAGMSFDFITVVGELAAIEATLAALVPVGK</sequence>
<accession>A0ABR9SH63</accession>
<dbReference type="RefSeq" id="WP_193781257.1">
    <property type="nucleotide sequence ID" value="NZ_JADDOJ010000059.1"/>
</dbReference>
<evidence type="ECO:0000313" key="2">
    <source>
        <dbReference type="Proteomes" id="UP000715965"/>
    </source>
</evidence>
<comment type="caution">
    <text evidence="1">The sequence shown here is derived from an EMBL/GenBank/DDBJ whole genome shotgun (WGS) entry which is preliminary data.</text>
</comment>
<name>A0ABR9SH63_9BURK</name>
<reference evidence="1 2" key="1">
    <citation type="submission" date="2020-10" db="EMBL/GenBank/DDBJ databases">
        <title>Draft genome of Ramlibacter aquaticus LMG 30558.</title>
        <authorList>
            <person name="Props R."/>
        </authorList>
    </citation>
    <scope>NUCLEOTIDE SEQUENCE [LARGE SCALE GENOMIC DNA]</scope>
    <source>
        <strain evidence="1 2">LMG 30558</strain>
    </source>
</reference>
<keyword evidence="2" id="KW-1185">Reference proteome</keyword>
<dbReference type="Proteomes" id="UP000715965">
    <property type="component" value="Unassembled WGS sequence"/>
</dbReference>
<gene>
    <name evidence="1" type="ORF">IM725_14030</name>
</gene>
<dbReference type="EMBL" id="JADDOJ010000059">
    <property type="protein sequence ID" value="MBE7941695.1"/>
    <property type="molecule type" value="Genomic_DNA"/>
</dbReference>